<organism evidence="1 2">
    <name type="scientific">Channa striata</name>
    <name type="common">Snakehead murrel</name>
    <name type="synonym">Ophicephalus striatus</name>
    <dbReference type="NCBI Taxonomy" id="64152"/>
    <lineage>
        <taxon>Eukaryota</taxon>
        <taxon>Metazoa</taxon>
        <taxon>Chordata</taxon>
        <taxon>Craniata</taxon>
        <taxon>Vertebrata</taxon>
        <taxon>Euteleostomi</taxon>
        <taxon>Actinopterygii</taxon>
        <taxon>Neopterygii</taxon>
        <taxon>Teleostei</taxon>
        <taxon>Neoteleostei</taxon>
        <taxon>Acanthomorphata</taxon>
        <taxon>Anabantaria</taxon>
        <taxon>Anabantiformes</taxon>
        <taxon>Channoidei</taxon>
        <taxon>Channidae</taxon>
        <taxon>Channa</taxon>
    </lineage>
</organism>
<evidence type="ECO:0000313" key="2">
    <source>
        <dbReference type="Proteomes" id="UP001187415"/>
    </source>
</evidence>
<dbReference type="EMBL" id="JAUPFM010000016">
    <property type="protein sequence ID" value="KAK2826511.1"/>
    <property type="molecule type" value="Genomic_DNA"/>
</dbReference>
<protein>
    <submittedName>
        <fullName evidence="1">Uncharacterized protein</fullName>
    </submittedName>
</protein>
<name>A0AA88SBP4_CHASR</name>
<gene>
    <name evidence="1" type="ORF">Q5P01_020725</name>
</gene>
<keyword evidence="2" id="KW-1185">Reference proteome</keyword>
<dbReference type="AlphaFoldDB" id="A0AA88SBP4"/>
<reference evidence="1" key="1">
    <citation type="submission" date="2023-07" db="EMBL/GenBank/DDBJ databases">
        <title>Chromosome-level Genome Assembly of Striped Snakehead (Channa striata).</title>
        <authorList>
            <person name="Liu H."/>
        </authorList>
    </citation>
    <scope>NUCLEOTIDE SEQUENCE</scope>
    <source>
        <strain evidence="1">Gz</strain>
        <tissue evidence="1">Muscle</tissue>
    </source>
</reference>
<sequence length="63" mass="6856">MLLLMLLTDCSIRHGHRLIRPRSCVFPSCPALVVLSVVLKTLDGPVSAQQVPATHCKEMKASS</sequence>
<dbReference type="Proteomes" id="UP001187415">
    <property type="component" value="Unassembled WGS sequence"/>
</dbReference>
<accession>A0AA88SBP4</accession>
<comment type="caution">
    <text evidence="1">The sequence shown here is derived from an EMBL/GenBank/DDBJ whole genome shotgun (WGS) entry which is preliminary data.</text>
</comment>
<evidence type="ECO:0000313" key="1">
    <source>
        <dbReference type="EMBL" id="KAK2826511.1"/>
    </source>
</evidence>
<proteinExistence type="predicted"/>